<reference evidence="8 9" key="1">
    <citation type="submission" date="2019-12" db="EMBL/GenBank/DDBJ databases">
        <authorList>
            <person name="Li M."/>
        </authorList>
    </citation>
    <scope>NUCLEOTIDE SEQUENCE [LARGE SCALE GENOMIC DNA]</scope>
    <source>
        <strain evidence="8 9">GBMRC 2024</strain>
    </source>
</reference>
<dbReference type="GO" id="GO:0016020">
    <property type="term" value="C:membrane"/>
    <property type="evidence" value="ECO:0007669"/>
    <property type="project" value="UniProtKB-SubCell"/>
</dbReference>
<sequence>MSSTSSSRAVGLTALAAIFWGTNFEATRFVLTDLSPWTAAALRFAVAAAIILLWLILTEGIDRRGLARNAPAFVVLGALGIAGFNAALCLGMGSSSPVTAALIMATTPLSTNLIDALVARRMPRPAALLGMALSLTGVALTVGAFAGAALSPGDLMILGGSLCVSCFTVFSRRWVKESSPLATTTWTMVAGALLLLTGALAFEHPLAEALAAPAPVWGVTLWMAIAGSVLAFLFWTIGIRVRGPGPTAILFNIVPVSALVIATLAGRMPGPAQLGGVTLTILGVLVASGRLRLPGRRPARA</sequence>
<evidence type="ECO:0000313" key="8">
    <source>
        <dbReference type="EMBL" id="MXN18797.1"/>
    </source>
</evidence>
<dbReference type="PANTHER" id="PTHR32322">
    <property type="entry name" value="INNER MEMBRANE TRANSPORTER"/>
    <property type="match status" value="1"/>
</dbReference>
<feature type="transmembrane region" description="Helical" evidence="6">
    <location>
        <begin position="183"/>
        <end position="202"/>
    </location>
</feature>
<dbReference type="InterPro" id="IPR000620">
    <property type="entry name" value="EamA_dom"/>
</dbReference>
<protein>
    <submittedName>
        <fullName evidence="8">EamA family transporter</fullName>
    </submittedName>
</protein>
<evidence type="ECO:0000259" key="7">
    <source>
        <dbReference type="Pfam" id="PF00892"/>
    </source>
</evidence>
<evidence type="ECO:0000256" key="1">
    <source>
        <dbReference type="ARBA" id="ARBA00004141"/>
    </source>
</evidence>
<comment type="caution">
    <text evidence="8">The sequence shown here is derived from an EMBL/GenBank/DDBJ whole genome shotgun (WGS) entry which is preliminary data.</text>
</comment>
<evidence type="ECO:0000313" key="9">
    <source>
        <dbReference type="Proteomes" id="UP000477911"/>
    </source>
</evidence>
<accession>A0A6L7G5J7</accession>
<evidence type="ECO:0000256" key="3">
    <source>
        <dbReference type="ARBA" id="ARBA00022692"/>
    </source>
</evidence>
<organism evidence="8 9">
    <name type="scientific">Pseudooceanicola albus</name>
    <dbReference type="NCBI Taxonomy" id="2692189"/>
    <lineage>
        <taxon>Bacteria</taxon>
        <taxon>Pseudomonadati</taxon>
        <taxon>Pseudomonadota</taxon>
        <taxon>Alphaproteobacteria</taxon>
        <taxon>Rhodobacterales</taxon>
        <taxon>Paracoccaceae</taxon>
        <taxon>Pseudooceanicola</taxon>
    </lineage>
</organism>
<dbReference type="EMBL" id="WUMU01000015">
    <property type="protein sequence ID" value="MXN18797.1"/>
    <property type="molecule type" value="Genomic_DNA"/>
</dbReference>
<keyword evidence="3 6" id="KW-0812">Transmembrane</keyword>
<dbReference type="AlphaFoldDB" id="A0A6L7G5J7"/>
<dbReference type="PANTHER" id="PTHR32322:SF2">
    <property type="entry name" value="EAMA DOMAIN-CONTAINING PROTEIN"/>
    <property type="match status" value="1"/>
</dbReference>
<evidence type="ECO:0000256" key="2">
    <source>
        <dbReference type="ARBA" id="ARBA00007362"/>
    </source>
</evidence>
<feature type="transmembrane region" description="Helical" evidence="6">
    <location>
        <begin position="155"/>
        <end position="171"/>
    </location>
</feature>
<dbReference type="SUPFAM" id="SSF103481">
    <property type="entry name" value="Multidrug resistance efflux transporter EmrE"/>
    <property type="match status" value="2"/>
</dbReference>
<proteinExistence type="inferred from homology"/>
<comment type="similarity">
    <text evidence="2">Belongs to the EamA transporter family.</text>
</comment>
<feature type="transmembrane region" description="Helical" evidence="6">
    <location>
        <begin position="126"/>
        <end position="149"/>
    </location>
</feature>
<feature type="transmembrane region" description="Helical" evidence="6">
    <location>
        <begin position="99"/>
        <end position="119"/>
    </location>
</feature>
<dbReference type="Pfam" id="PF00892">
    <property type="entry name" value="EamA"/>
    <property type="match status" value="2"/>
</dbReference>
<keyword evidence="9" id="KW-1185">Reference proteome</keyword>
<comment type="subcellular location">
    <subcellularLocation>
        <location evidence="1">Membrane</location>
        <topology evidence="1">Multi-pass membrane protein</topology>
    </subcellularLocation>
</comment>
<keyword evidence="5 6" id="KW-0472">Membrane</keyword>
<feature type="transmembrane region" description="Helical" evidence="6">
    <location>
        <begin position="249"/>
        <end position="268"/>
    </location>
</feature>
<dbReference type="RefSeq" id="WP_160894920.1">
    <property type="nucleotide sequence ID" value="NZ_WUMU01000015.1"/>
</dbReference>
<feature type="transmembrane region" description="Helical" evidence="6">
    <location>
        <begin position="274"/>
        <end position="293"/>
    </location>
</feature>
<feature type="transmembrane region" description="Helical" evidence="6">
    <location>
        <begin position="214"/>
        <end position="237"/>
    </location>
</feature>
<feature type="domain" description="EamA" evidence="7">
    <location>
        <begin position="10"/>
        <end position="142"/>
    </location>
</feature>
<gene>
    <name evidence="8" type="ORF">GR170_13180</name>
</gene>
<evidence type="ECO:0000256" key="5">
    <source>
        <dbReference type="ARBA" id="ARBA00023136"/>
    </source>
</evidence>
<feature type="transmembrane region" description="Helical" evidence="6">
    <location>
        <begin position="70"/>
        <end position="93"/>
    </location>
</feature>
<dbReference type="InterPro" id="IPR050638">
    <property type="entry name" value="AA-Vitamin_Transporters"/>
</dbReference>
<name>A0A6L7G5J7_9RHOB</name>
<evidence type="ECO:0000256" key="4">
    <source>
        <dbReference type="ARBA" id="ARBA00022989"/>
    </source>
</evidence>
<dbReference type="InterPro" id="IPR037185">
    <property type="entry name" value="EmrE-like"/>
</dbReference>
<keyword evidence="4 6" id="KW-1133">Transmembrane helix</keyword>
<dbReference type="Proteomes" id="UP000477911">
    <property type="component" value="Unassembled WGS sequence"/>
</dbReference>
<evidence type="ECO:0000256" key="6">
    <source>
        <dbReference type="SAM" id="Phobius"/>
    </source>
</evidence>
<feature type="transmembrane region" description="Helical" evidence="6">
    <location>
        <begin position="40"/>
        <end position="58"/>
    </location>
</feature>
<feature type="domain" description="EamA" evidence="7">
    <location>
        <begin position="152"/>
        <end position="288"/>
    </location>
</feature>